<sequence>MKNIFLHDTGLRLVKSIERCGDVQIHTLSTQNKYVNDQSLIIKQNSFLKDTVFLDSSTEVDFPYNELSLDYKIIEDFRPTQYRVEQYMARLGIEQYRVQYIYYRVLSYFYTLFKNGCIDLVITVLPVHGSPMEMIPIDMALYFKKPAYTFNIIFGKAGGYYLWGIWNHLKQEYTNLSTINDTPDLYDYLYDKIEKEFINDGKSLYEPSISKLSLTQKVSFIIRNLHKGNKKSAITSLMAKMPRVGFAYLYLTNNIYRRNYKDLKQTIKYYKKNSTKRIENGTKYVFYALHQDPEAQTLVWEKLSSQLTIMKILNDSLPQGWKLVVKDHPVYNSFLRPKKLREAWYFFFSIRNYRSKSFFAELLKNSNVMLADIDVPASNLIDNACAVASINGTISLEAAKARKPILLFGNKQVVSYAADVFRITSTDECKNVLRIIDEGFVPDYKDIKSLGSLTFEMHSTCKPEKSPLFDIDSAINKKLSGIMNILTK</sequence>
<reference evidence="1" key="1">
    <citation type="submission" date="2022-11" db="EMBL/GenBank/DDBJ databases">
        <title>Marilongibacter aestuarii gen. nov., sp. nov., isolated from tidal flat sediment.</title>
        <authorList>
            <person name="Jiayan W."/>
        </authorList>
    </citation>
    <scope>NUCLEOTIDE SEQUENCE</scope>
    <source>
        <strain evidence="1">Z1-6</strain>
    </source>
</reference>
<evidence type="ECO:0008006" key="3">
    <source>
        <dbReference type="Google" id="ProtNLM"/>
    </source>
</evidence>
<dbReference type="GO" id="GO:0015774">
    <property type="term" value="P:polysaccharide transport"/>
    <property type="evidence" value="ECO:0007669"/>
    <property type="project" value="InterPro"/>
</dbReference>
<accession>A0A9X3F909</accession>
<protein>
    <recommendedName>
        <fullName evidence="3">Capsule polysaccharide biosynthesis protein</fullName>
    </recommendedName>
</protein>
<evidence type="ECO:0000313" key="1">
    <source>
        <dbReference type="EMBL" id="MCY1721046.1"/>
    </source>
</evidence>
<dbReference type="EMBL" id="JAPOHD010000027">
    <property type="protein sequence ID" value="MCY1721046.1"/>
    <property type="molecule type" value="Genomic_DNA"/>
</dbReference>
<comment type="caution">
    <text evidence="1">The sequence shown here is derived from an EMBL/GenBank/DDBJ whole genome shotgun (WGS) entry which is preliminary data.</text>
</comment>
<name>A0A9X3F909_9BACT</name>
<proteinExistence type="predicted"/>
<dbReference type="InterPro" id="IPR007833">
    <property type="entry name" value="Capsule_polysaccharide_synth"/>
</dbReference>
<dbReference type="Pfam" id="PF05159">
    <property type="entry name" value="Capsule_synth"/>
    <property type="match status" value="1"/>
</dbReference>
<organism evidence="1 2">
    <name type="scientific">Draconibacterium aestuarii</name>
    <dbReference type="NCBI Taxonomy" id="2998507"/>
    <lineage>
        <taxon>Bacteria</taxon>
        <taxon>Pseudomonadati</taxon>
        <taxon>Bacteroidota</taxon>
        <taxon>Bacteroidia</taxon>
        <taxon>Marinilabiliales</taxon>
        <taxon>Prolixibacteraceae</taxon>
        <taxon>Draconibacterium</taxon>
    </lineage>
</organism>
<dbReference type="Proteomes" id="UP001145087">
    <property type="component" value="Unassembled WGS sequence"/>
</dbReference>
<evidence type="ECO:0000313" key="2">
    <source>
        <dbReference type="Proteomes" id="UP001145087"/>
    </source>
</evidence>
<dbReference type="AlphaFoldDB" id="A0A9X3F909"/>
<dbReference type="RefSeq" id="WP_343333380.1">
    <property type="nucleotide sequence ID" value="NZ_JAPOHD010000027.1"/>
</dbReference>
<gene>
    <name evidence="1" type="ORF">OU798_11880</name>
</gene>
<keyword evidence="2" id="KW-1185">Reference proteome</keyword>
<dbReference type="GO" id="GO:0000271">
    <property type="term" value="P:polysaccharide biosynthetic process"/>
    <property type="evidence" value="ECO:0007669"/>
    <property type="project" value="InterPro"/>
</dbReference>